<dbReference type="PANTHER" id="PTHR38122">
    <property type="entry name" value="GLYCOPROTEIN X"/>
    <property type="match status" value="1"/>
</dbReference>
<dbReference type="OrthoDB" id="5414836at2759"/>
<dbReference type="EMBL" id="SRPY01000741">
    <property type="protein sequence ID" value="KAG5918405.1"/>
    <property type="molecule type" value="Genomic_DNA"/>
</dbReference>
<organism evidence="3 4">
    <name type="scientific">Claviceps africana</name>
    <dbReference type="NCBI Taxonomy" id="83212"/>
    <lineage>
        <taxon>Eukaryota</taxon>
        <taxon>Fungi</taxon>
        <taxon>Dikarya</taxon>
        <taxon>Ascomycota</taxon>
        <taxon>Pezizomycotina</taxon>
        <taxon>Sordariomycetes</taxon>
        <taxon>Hypocreomycetidae</taxon>
        <taxon>Hypocreales</taxon>
        <taxon>Clavicipitaceae</taxon>
        <taxon>Claviceps</taxon>
    </lineage>
</organism>
<keyword evidence="4" id="KW-1185">Reference proteome</keyword>
<sequence length="631" mass="67838">MRFGSSARILAGSLVFATALETQPALLRIDQENFPDHIYKPECDVCCPTVIRTVLTTVFCTVFQDRTQYVTATEHDVTTKLEYTTQFVTKTATRTYESSYPITLTKTVGLPDGEGHGVDVRELRGRTYDRCLTTTATEWVTTTATKLMTEIETVVRTETLAVSVPVPTTLHDTATVVGSTTIWVPTTYVRTTTVVSEHAVTRTVDETVYTTRSTTIFTTMVSTVATSYPVISYVTDSPTRTVTAPEAWTTVTRPAVTVTQSGRVVTRPVQTITRWLAHTVPASEERTTTTKPAETRTATPVFHVTLCPAPTGSSAPLPPTSDLTFGCKPGTVCDPPKPNGCNFWPGPPADDFLCRPDDCVASPPLANTHWQPGQAHSYAPPHGYFNLNPEDFGLSYDIFGYESHPGATPSATTCDSRAVPVPVPIRPRPTYGAAPYHPVVRPQKTGARHGKRDEVTPEGCYNDCNSAYQVALSIGKIDRLCAPGGDFRGAYDLCAACLGNSTNGLGLALGGNVASRFVQFLRFCAGKAAGRPTADQIQLPVTTVPPSESSSRADTSDLPFTPVTPTVLPPLLCGGLFSNSSISSISSIFSGFRAGLFSSFPGFPSLRACLLSVFSGFRAGLFSRFSGFPSL</sequence>
<evidence type="ECO:0000313" key="4">
    <source>
        <dbReference type="Proteomes" id="UP000811619"/>
    </source>
</evidence>
<feature type="signal peptide" evidence="2">
    <location>
        <begin position="1"/>
        <end position="19"/>
    </location>
</feature>
<comment type="caution">
    <text evidence="3">The sequence shown here is derived from an EMBL/GenBank/DDBJ whole genome shotgun (WGS) entry which is preliminary data.</text>
</comment>
<dbReference type="PANTHER" id="PTHR38122:SF1">
    <property type="entry name" value="GLYCOPROTEIN X"/>
    <property type="match status" value="1"/>
</dbReference>
<reference evidence="3" key="1">
    <citation type="journal article" date="2020" name="bioRxiv">
        <title>Whole genome comparisons of ergot fungi reveals the divergence and evolution of species within the genus Claviceps are the result of varying mechanisms driving genome evolution and host range expansion.</title>
        <authorList>
            <person name="Wyka S.A."/>
            <person name="Mondo S.J."/>
            <person name="Liu M."/>
            <person name="Dettman J."/>
            <person name="Nalam V."/>
            <person name="Broders K.D."/>
        </authorList>
    </citation>
    <scope>NUCLEOTIDE SEQUENCE</scope>
    <source>
        <strain evidence="3">CCC 489</strain>
    </source>
</reference>
<keyword evidence="2" id="KW-0732">Signal</keyword>
<proteinExistence type="predicted"/>
<feature type="chain" id="PRO_5035442062" evidence="2">
    <location>
        <begin position="20"/>
        <end position="631"/>
    </location>
</feature>
<dbReference type="AlphaFoldDB" id="A0A8K0NGG3"/>
<feature type="region of interest" description="Disordered" evidence="1">
    <location>
        <begin position="432"/>
        <end position="454"/>
    </location>
</feature>
<evidence type="ECO:0000313" key="3">
    <source>
        <dbReference type="EMBL" id="KAG5918405.1"/>
    </source>
</evidence>
<evidence type="ECO:0000256" key="1">
    <source>
        <dbReference type="SAM" id="MobiDB-lite"/>
    </source>
</evidence>
<protein>
    <submittedName>
        <fullName evidence="3">Uncharacterized protein</fullName>
    </submittedName>
</protein>
<evidence type="ECO:0000256" key="2">
    <source>
        <dbReference type="SAM" id="SignalP"/>
    </source>
</evidence>
<gene>
    <name evidence="3" type="ORF">E4U42_006866</name>
</gene>
<dbReference type="Proteomes" id="UP000811619">
    <property type="component" value="Unassembled WGS sequence"/>
</dbReference>
<accession>A0A8K0NGG3</accession>
<name>A0A8K0NGG3_9HYPO</name>